<dbReference type="InterPro" id="IPR023582">
    <property type="entry name" value="Impact"/>
</dbReference>
<evidence type="ECO:0000259" key="7">
    <source>
        <dbReference type="Pfam" id="PF01205"/>
    </source>
</evidence>
<evidence type="ECO:0000256" key="6">
    <source>
        <dbReference type="ARBA" id="ARBA00023016"/>
    </source>
</evidence>
<keyword evidence="3" id="KW-0963">Cytoplasm</keyword>
<dbReference type="SUPFAM" id="SSF54211">
    <property type="entry name" value="Ribosomal protein S5 domain 2-like"/>
    <property type="match status" value="1"/>
</dbReference>
<evidence type="ECO:0000256" key="4">
    <source>
        <dbReference type="ARBA" id="ARBA00022491"/>
    </source>
</evidence>
<evidence type="ECO:0000313" key="10">
    <source>
        <dbReference type="Proteomes" id="UP000559027"/>
    </source>
</evidence>
<accession>A0A8H5GFP4</accession>
<reference evidence="9 10" key="1">
    <citation type="journal article" date="2020" name="ISME J.">
        <title>Uncovering the hidden diversity of litter-decomposition mechanisms in mushroom-forming fungi.</title>
        <authorList>
            <person name="Floudas D."/>
            <person name="Bentzer J."/>
            <person name="Ahren D."/>
            <person name="Johansson T."/>
            <person name="Persson P."/>
            <person name="Tunlid A."/>
        </authorList>
    </citation>
    <scope>NUCLEOTIDE SEQUENCE [LARGE SCALE GENOMIC DNA]</scope>
    <source>
        <strain evidence="9 10">CBS 146.42</strain>
    </source>
</reference>
<gene>
    <name evidence="9" type="ORF">D9756_000318</name>
</gene>
<sequence>MPRSPSPPSDTDKDYVQELQEFVAELYRRPECEAVASEIEGESAARKTRYLKDTTLNLSTYSTVLQSIYGEDAVRVWYPTSGSNGNGNGSSDPRTIRYSLTLNLPSYDTVSIKFLVSLPPTYPVSSPPQLQLLSRYIGAFGADANLFGSILRTFISINGVEFTPETVCVFDGVQNALERCNTWYEERLNEDKMKELIREDEKEINSARPEFSARSNSRNSPERMNLDVGSMSEIPVGIHFFIAEPIVDRKSTFIGRACQISNPSELGQPIQLLTHGAVKLVQPFTRVNVLCFISAYGLMDILVDNDDDGETAAGGRLAHLLRILEVNNVLVVVTRYFGGIHLGPDRFKHINQAARNALEVGGFLDSGGDKKNQSNRSKRH</sequence>
<dbReference type="InterPro" id="IPR020568">
    <property type="entry name" value="Ribosomal_Su5_D2-typ_SF"/>
</dbReference>
<dbReference type="OrthoDB" id="69641at2759"/>
<proteinExistence type="inferred from homology"/>
<dbReference type="Pfam" id="PF05773">
    <property type="entry name" value="RWD"/>
    <property type="match status" value="1"/>
</dbReference>
<feature type="domain" description="RWD" evidence="8">
    <location>
        <begin position="64"/>
        <end position="138"/>
    </location>
</feature>
<comment type="subcellular location">
    <subcellularLocation>
        <location evidence="1">Cytoplasm</location>
    </subcellularLocation>
</comment>
<organism evidence="9 10">
    <name type="scientific">Leucocoprinus leucothites</name>
    <dbReference type="NCBI Taxonomy" id="201217"/>
    <lineage>
        <taxon>Eukaryota</taxon>
        <taxon>Fungi</taxon>
        <taxon>Dikarya</taxon>
        <taxon>Basidiomycota</taxon>
        <taxon>Agaricomycotina</taxon>
        <taxon>Agaricomycetes</taxon>
        <taxon>Agaricomycetidae</taxon>
        <taxon>Agaricales</taxon>
        <taxon>Agaricineae</taxon>
        <taxon>Agaricaceae</taxon>
        <taxon>Leucocoprinus</taxon>
    </lineage>
</organism>
<evidence type="ECO:0000256" key="2">
    <source>
        <dbReference type="ARBA" id="ARBA00007665"/>
    </source>
</evidence>
<dbReference type="PANTHER" id="PTHR16301">
    <property type="entry name" value="IMPACT-RELATED"/>
    <property type="match status" value="1"/>
</dbReference>
<feature type="domain" description="Impact N-terminal" evidence="7">
    <location>
        <begin position="249"/>
        <end position="358"/>
    </location>
</feature>
<evidence type="ECO:0000256" key="5">
    <source>
        <dbReference type="ARBA" id="ARBA00022845"/>
    </source>
</evidence>
<dbReference type="GO" id="GO:0006446">
    <property type="term" value="P:regulation of translational initiation"/>
    <property type="evidence" value="ECO:0007669"/>
    <property type="project" value="TreeGrafter"/>
</dbReference>
<evidence type="ECO:0000256" key="1">
    <source>
        <dbReference type="ARBA" id="ARBA00004496"/>
    </source>
</evidence>
<comment type="similarity">
    <text evidence="2">Belongs to the IMPACT family.</text>
</comment>
<dbReference type="GO" id="GO:0005737">
    <property type="term" value="C:cytoplasm"/>
    <property type="evidence" value="ECO:0007669"/>
    <property type="project" value="UniProtKB-SubCell"/>
</dbReference>
<dbReference type="InterPro" id="IPR016135">
    <property type="entry name" value="UBQ-conjugating_enzyme/RWD"/>
</dbReference>
<dbReference type="InterPro" id="IPR006575">
    <property type="entry name" value="RWD_dom"/>
</dbReference>
<dbReference type="GO" id="GO:0140469">
    <property type="term" value="P:GCN2-mediated signaling"/>
    <property type="evidence" value="ECO:0007669"/>
    <property type="project" value="TreeGrafter"/>
</dbReference>
<keyword evidence="5" id="KW-0810">Translation regulation</keyword>
<name>A0A8H5GFP4_9AGAR</name>
<comment type="caution">
    <text evidence="9">The sequence shown here is derived from an EMBL/GenBank/DDBJ whole genome shotgun (WGS) entry which is preliminary data.</text>
</comment>
<dbReference type="PANTHER" id="PTHR16301:SF24">
    <property type="entry name" value="RWD DOMAIN-CONTAINING PROTEIN"/>
    <property type="match status" value="1"/>
</dbReference>
<dbReference type="EMBL" id="JAACJO010000001">
    <property type="protein sequence ID" value="KAF5364153.1"/>
    <property type="molecule type" value="Genomic_DNA"/>
</dbReference>
<dbReference type="InterPro" id="IPR036956">
    <property type="entry name" value="Impact_N_sf"/>
</dbReference>
<evidence type="ECO:0008006" key="11">
    <source>
        <dbReference type="Google" id="ProtNLM"/>
    </source>
</evidence>
<dbReference type="SUPFAM" id="SSF54495">
    <property type="entry name" value="UBC-like"/>
    <property type="match status" value="1"/>
</dbReference>
<keyword evidence="4" id="KW-0678">Repressor</keyword>
<dbReference type="Gene3D" id="3.10.110.10">
    <property type="entry name" value="Ubiquitin Conjugating Enzyme"/>
    <property type="match status" value="1"/>
</dbReference>
<evidence type="ECO:0000313" key="9">
    <source>
        <dbReference type="EMBL" id="KAF5364153.1"/>
    </source>
</evidence>
<dbReference type="Proteomes" id="UP000559027">
    <property type="component" value="Unassembled WGS sequence"/>
</dbReference>
<dbReference type="Gene3D" id="3.30.230.30">
    <property type="entry name" value="Impact, N-terminal domain"/>
    <property type="match status" value="1"/>
</dbReference>
<dbReference type="InterPro" id="IPR001498">
    <property type="entry name" value="Impact_N"/>
</dbReference>
<protein>
    <recommendedName>
        <fullName evidence="11">Imprinted and ancient</fullName>
    </recommendedName>
</protein>
<evidence type="ECO:0000256" key="3">
    <source>
        <dbReference type="ARBA" id="ARBA00022490"/>
    </source>
</evidence>
<evidence type="ECO:0000259" key="8">
    <source>
        <dbReference type="Pfam" id="PF05773"/>
    </source>
</evidence>
<dbReference type="Pfam" id="PF01205">
    <property type="entry name" value="Impact_N"/>
    <property type="match status" value="1"/>
</dbReference>
<keyword evidence="10" id="KW-1185">Reference proteome</keyword>
<keyword evidence="6" id="KW-0346">Stress response</keyword>
<dbReference type="AlphaFoldDB" id="A0A8H5GFP4"/>